<dbReference type="SUPFAM" id="SSF54523">
    <property type="entry name" value="Pili subunits"/>
    <property type="match status" value="1"/>
</dbReference>
<evidence type="ECO:0000256" key="5">
    <source>
        <dbReference type="ARBA" id="ARBA00022519"/>
    </source>
</evidence>
<evidence type="ECO:0000256" key="8">
    <source>
        <dbReference type="ARBA" id="ARBA00023136"/>
    </source>
</evidence>
<sequence>MSVHFFRRVPQQGFTLLEILLVLLLIGLAGSYVVGSVLPKDSRRQTETQAEQFAAVAALARSEALVSGRDYGIRLTQYGYSFVFYRSGEWQDVDKIRTLQSRDMPDGLQLSFKPGESVWQESLAQEEKSEDRETDIENKPDIYLWSSGEISPGQVSIQASGHTLLVVLTEMGNIRVQDPRVAEMES</sequence>
<evidence type="ECO:0000256" key="2">
    <source>
        <dbReference type="ARBA" id="ARBA00021549"/>
    </source>
</evidence>
<keyword evidence="4" id="KW-0488">Methylation</keyword>
<dbReference type="GO" id="GO:0005886">
    <property type="term" value="C:plasma membrane"/>
    <property type="evidence" value="ECO:0007669"/>
    <property type="project" value="UniProtKB-SubCell"/>
</dbReference>
<evidence type="ECO:0000256" key="6">
    <source>
        <dbReference type="ARBA" id="ARBA00022692"/>
    </source>
</evidence>
<dbReference type="Pfam" id="PF12019">
    <property type="entry name" value="GspH"/>
    <property type="match status" value="1"/>
</dbReference>
<dbReference type="PRINTS" id="PR00885">
    <property type="entry name" value="BCTERIALGSPH"/>
</dbReference>
<accession>A0A1X7AGV5</accession>
<evidence type="ECO:0000256" key="9">
    <source>
        <dbReference type="ARBA" id="ARBA00025772"/>
    </source>
</evidence>
<dbReference type="InterPro" id="IPR049875">
    <property type="entry name" value="TypeII_GspH"/>
</dbReference>
<dbReference type="Proteomes" id="UP000196573">
    <property type="component" value="Unassembled WGS sequence"/>
</dbReference>
<keyword evidence="14" id="KW-1185">Reference proteome</keyword>
<dbReference type="Gene3D" id="3.55.40.10">
    <property type="entry name" value="minor pseudopilin epsh domain"/>
    <property type="match status" value="1"/>
</dbReference>
<name>A0A1X7AGV5_9GAMM</name>
<dbReference type="InterPro" id="IPR045584">
    <property type="entry name" value="Pilin-like"/>
</dbReference>
<dbReference type="OrthoDB" id="5730913at2"/>
<gene>
    <name evidence="13" type="primary">epsH_2</name>
    <name evidence="13" type="ORF">EHSB41UT_01122</name>
</gene>
<evidence type="ECO:0000256" key="10">
    <source>
        <dbReference type="ARBA" id="ARBA00030775"/>
    </source>
</evidence>
<evidence type="ECO:0000256" key="3">
    <source>
        <dbReference type="ARBA" id="ARBA00022475"/>
    </source>
</evidence>
<feature type="transmembrane region" description="Helical" evidence="11">
    <location>
        <begin position="12"/>
        <end position="34"/>
    </location>
</feature>
<dbReference type="InterPro" id="IPR012902">
    <property type="entry name" value="N_methyl_site"/>
</dbReference>
<organism evidence="13 14">
    <name type="scientific">Parendozoicomonas haliclonae</name>
    <dbReference type="NCBI Taxonomy" id="1960125"/>
    <lineage>
        <taxon>Bacteria</taxon>
        <taxon>Pseudomonadati</taxon>
        <taxon>Pseudomonadota</taxon>
        <taxon>Gammaproteobacteria</taxon>
        <taxon>Oceanospirillales</taxon>
        <taxon>Endozoicomonadaceae</taxon>
        <taxon>Parendozoicomonas</taxon>
    </lineage>
</organism>
<evidence type="ECO:0000313" key="14">
    <source>
        <dbReference type="Proteomes" id="UP000196573"/>
    </source>
</evidence>
<protein>
    <recommendedName>
        <fullName evidence="2">Type II secretion system protein H</fullName>
    </recommendedName>
    <alternativeName>
        <fullName evidence="10">General secretion pathway protein H</fullName>
    </alternativeName>
</protein>
<feature type="domain" description="General secretion pathway GspH" evidence="12">
    <location>
        <begin position="49"/>
        <end position="168"/>
    </location>
</feature>
<proteinExistence type="inferred from homology"/>
<keyword evidence="7 11" id="KW-1133">Transmembrane helix</keyword>
<evidence type="ECO:0000256" key="4">
    <source>
        <dbReference type="ARBA" id="ARBA00022481"/>
    </source>
</evidence>
<dbReference type="AlphaFoldDB" id="A0A1X7AGV5"/>
<reference evidence="13 14" key="1">
    <citation type="submission" date="2017-03" db="EMBL/GenBank/DDBJ databases">
        <authorList>
            <person name="Afonso C.L."/>
            <person name="Miller P.J."/>
            <person name="Scott M.A."/>
            <person name="Spackman E."/>
            <person name="Goraichik I."/>
            <person name="Dimitrov K.M."/>
            <person name="Suarez D.L."/>
            <person name="Swayne D.E."/>
        </authorList>
    </citation>
    <scope>NUCLEOTIDE SEQUENCE [LARGE SCALE GENOMIC DNA]</scope>
    <source>
        <strain evidence="13">SB41UT1</strain>
    </source>
</reference>
<dbReference type="InterPro" id="IPR002416">
    <property type="entry name" value="T2SS_protein-GspH"/>
</dbReference>
<keyword evidence="6 11" id="KW-0812">Transmembrane</keyword>
<dbReference type="Pfam" id="PF07963">
    <property type="entry name" value="N_methyl"/>
    <property type="match status" value="1"/>
</dbReference>
<dbReference type="InterPro" id="IPR022346">
    <property type="entry name" value="T2SS_GspH"/>
</dbReference>
<keyword evidence="5" id="KW-0997">Cell inner membrane</keyword>
<dbReference type="NCBIfam" id="TIGR01708">
    <property type="entry name" value="typeII_sec_gspH"/>
    <property type="match status" value="1"/>
</dbReference>
<evidence type="ECO:0000259" key="12">
    <source>
        <dbReference type="Pfam" id="PF12019"/>
    </source>
</evidence>
<evidence type="ECO:0000313" key="13">
    <source>
        <dbReference type="EMBL" id="SMA39997.1"/>
    </source>
</evidence>
<dbReference type="NCBIfam" id="TIGR02532">
    <property type="entry name" value="IV_pilin_GFxxxE"/>
    <property type="match status" value="1"/>
</dbReference>
<evidence type="ECO:0000256" key="11">
    <source>
        <dbReference type="SAM" id="Phobius"/>
    </source>
</evidence>
<evidence type="ECO:0000256" key="1">
    <source>
        <dbReference type="ARBA" id="ARBA00004377"/>
    </source>
</evidence>
<keyword evidence="3" id="KW-1003">Cell membrane</keyword>
<dbReference type="GO" id="GO:0015628">
    <property type="term" value="P:protein secretion by the type II secretion system"/>
    <property type="evidence" value="ECO:0007669"/>
    <property type="project" value="InterPro"/>
</dbReference>
<comment type="similarity">
    <text evidence="9">Belongs to the GSP H family.</text>
</comment>
<dbReference type="EMBL" id="FWPT01000002">
    <property type="protein sequence ID" value="SMA39997.1"/>
    <property type="molecule type" value="Genomic_DNA"/>
</dbReference>
<keyword evidence="8 11" id="KW-0472">Membrane</keyword>
<comment type="subcellular location">
    <subcellularLocation>
        <location evidence="1">Cell inner membrane</location>
        <topology evidence="1">Single-pass membrane protein</topology>
    </subcellularLocation>
</comment>
<evidence type="ECO:0000256" key="7">
    <source>
        <dbReference type="ARBA" id="ARBA00022989"/>
    </source>
</evidence>
<dbReference type="GO" id="GO:0015627">
    <property type="term" value="C:type II protein secretion system complex"/>
    <property type="evidence" value="ECO:0007669"/>
    <property type="project" value="InterPro"/>
</dbReference>